<dbReference type="AlphaFoldDB" id="A0A392PYS5"/>
<keyword evidence="2" id="KW-0315">Glutamine amidotransferase</keyword>
<keyword evidence="4" id="KW-1185">Reference proteome</keyword>
<organism evidence="3 4">
    <name type="scientific">Trifolium medium</name>
    <dbReference type="NCBI Taxonomy" id="97028"/>
    <lineage>
        <taxon>Eukaryota</taxon>
        <taxon>Viridiplantae</taxon>
        <taxon>Streptophyta</taxon>
        <taxon>Embryophyta</taxon>
        <taxon>Tracheophyta</taxon>
        <taxon>Spermatophyta</taxon>
        <taxon>Magnoliopsida</taxon>
        <taxon>eudicotyledons</taxon>
        <taxon>Gunneridae</taxon>
        <taxon>Pentapetalae</taxon>
        <taxon>rosids</taxon>
        <taxon>fabids</taxon>
        <taxon>Fabales</taxon>
        <taxon>Fabaceae</taxon>
        <taxon>Papilionoideae</taxon>
        <taxon>50 kb inversion clade</taxon>
        <taxon>NPAAA clade</taxon>
        <taxon>Hologalegina</taxon>
        <taxon>IRL clade</taxon>
        <taxon>Trifolieae</taxon>
        <taxon>Trifolium</taxon>
    </lineage>
</organism>
<accession>A0A392PYS5</accession>
<keyword evidence="1 3" id="KW-0808">Transferase</keyword>
<dbReference type="Gene3D" id="3.40.50.2020">
    <property type="match status" value="1"/>
</dbReference>
<protein>
    <submittedName>
        <fullName evidence="3">Amidophosphoribosyltransferase 2 chloroplastic-like</fullName>
    </submittedName>
</protein>
<dbReference type="GO" id="GO:0016757">
    <property type="term" value="F:glycosyltransferase activity"/>
    <property type="evidence" value="ECO:0007669"/>
    <property type="project" value="UniProtKB-KW"/>
</dbReference>
<evidence type="ECO:0000313" key="4">
    <source>
        <dbReference type="Proteomes" id="UP000265520"/>
    </source>
</evidence>
<dbReference type="SUPFAM" id="SSF53271">
    <property type="entry name" value="PRTase-like"/>
    <property type="match status" value="1"/>
</dbReference>
<dbReference type="EMBL" id="LXQA010101096">
    <property type="protein sequence ID" value="MCI16486.1"/>
    <property type="molecule type" value="Genomic_DNA"/>
</dbReference>
<dbReference type="PANTHER" id="PTHR11907">
    <property type="entry name" value="AMIDOPHOSPHORIBOSYLTRANSFERASE"/>
    <property type="match status" value="1"/>
</dbReference>
<evidence type="ECO:0000313" key="3">
    <source>
        <dbReference type="EMBL" id="MCI16486.1"/>
    </source>
</evidence>
<proteinExistence type="predicted"/>
<dbReference type="Proteomes" id="UP000265520">
    <property type="component" value="Unassembled WGS sequence"/>
</dbReference>
<reference evidence="3 4" key="1">
    <citation type="journal article" date="2018" name="Front. Plant Sci.">
        <title>Red Clover (Trifolium pratense) and Zigzag Clover (T. medium) - A Picture of Genomic Similarities and Differences.</title>
        <authorList>
            <person name="Dluhosova J."/>
            <person name="Istvanek J."/>
            <person name="Nedelnik J."/>
            <person name="Repkova J."/>
        </authorList>
    </citation>
    <scope>NUCLEOTIDE SEQUENCE [LARGE SCALE GENOMIC DNA]</scope>
    <source>
        <strain evidence="4">cv. 10/8</strain>
        <tissue evidence="3">Leaf</tissue>
    </source>
</reference>
<evidence type="ECO:0000256" key="1">
    <source>
        <dbReference type="ARBA" id="ARBA00022679"/>
    </source>
</evidence>
<evidence type="ECO:0000256" key="2">
    <source>
        <dbReference type="ARBA" id="ARBA00022962"/>
    </source>
</evidence>
<keyword evidence="3" id="KW-0328">Glycosyltransferase</keyword>
<dbReference type="Gene3D" id="3.60.20.10">
    <property type="entry name" value="Glutamine Phosphoribosylpyrophosphate, subunit 1, domain 1"/>
    <property type="match status" value="1"/>
</dbReference>
<comment type="caution">
    <text evidence="3">The sequence shown here is derived from an EMBL/GenBank/DDBJ whole genome shotgun (WGS) entry which is preliminary data.</text>
</comment>
<dbReference type="InterPro" id="IPR029057">
    <property type="entry name" value="PRTase-like"/>
</dbReference>
<dbReference type="InterPro" id="IPR029055">
    <property type="entry name" value="Ntn_hydrolases_N"/>
</dbReference>
<name>A0A392PYS5_9FABA</name>
<sequence length="118" mass="12936">MRIASPPIIGSCYYGVDTPSSEELISNRMSVDEIRDFIGSDSLAFLPINSLHDMLADDSPNFCYACFSGKYPVEPRELKVKRVGDFVDDGLNGSLEQIDGGWVQANRNTKEVNASTGL</sequence>